<comment type="caution">
    <text evidence="8">The sequence shown here is derived from an EMBL/GenBank/DDBJ whole genome shotgun (WGS) entry which is preliminary data.</text>
</comment>
<keyword evidence="5" id="KW-0812">Transmembrane</keyword>
<dbReference type="Pfam" id="PF00015">
    <property type="entry name" value="MCPsignal"/>
    <property type="match status" value="1"/>
</dbReference>
<dbReference type="InterPro" id="IPR004089">
    <property type="entry name" value="MCPsignal_dom"/>
</dbReference>
<dbReference type="SMART" id="SM00304">
    <property type="entry name" value="HAMP"/>
    <property type="match status" value="1"/>
</dbReference>
<sequence length="666" mass="72540">MNLSLIQRITIGFSVVIALVIAIASTAYVSQIRMAAHLELTSTTLSKMVDDANGVLINLQNANRAMLQHANTQEPEKRKALRDSYNEAKGDYQSIADAFFIDLEAYPELYESLRRVDTNAATLFTKAEEHLNLHDNRISAQQKALTELNNFVEVWLFFDTDMREISEIAARQGLQDVAWNIDLALNRSNAAVELLNRIPSIPTYAAAGSYISEFNDIHTEFIRNMNLAIEAMPDYAFDIEYYRDEFDRTIMQPLGAFQQQLSYLKYNDESAVIFDETIMQMASIAAEAQALVEGVRTIADQAVEEANSTFETSVVVNIILALISVVVSVFIAASVVVSIRKPLAAIMSSLASLSEGDLTQPIRQNFKSELGLVATNINLLIEKLGSLIAQVQNSASTINEVATASHRMSTQTNDEVGNQRAQTDSVATAVTEMEAAINEVASHANEASTEVSKITEQAESNMTAMSRNVDFVNMLKSSLDEASTVIQQLSAESLQIGDILNVIQGIAEQTNLLALNAAIEAARAGEQGRGFAVVADEVRSLANRTQQSATEIRQMIDSLQHKAQQAVGIVESNQEQADRSVAQALETSETLKQMLAGLSSINDMSSSIAAASEEQSSVAKEVAESIVSISDMAENIKSVAERAAANSESLNQLSDEQSALVSQFKI</sequence>
<evidence type="ECO:0000313" key="8">
    <source>
        <dbReference type="EMBL" id="TCS40832.1"/>
    </source>
</evidence>
<evidence type="ECO:0000259" key="6">
    <source>
        <dbReference type="PROSITE" id="PS50111"/>
    </source>
</evidence>
<dbReference type="PRINTS" id="PR00260">
    <property type="entry name" value="CHEMTRNSDUCR"/>
</dbReference>
<name>A0A4R3I6M6_9GAMM</name>
<evidence type="ECO:0000256" key="3">
    <source>
        <dbReference type="ARBA" id="ARBA00029447"/>
    </source>
</evidence>
<feature type="domain" description="Methyl-accepting transducer" evidence="6">
    <location>
        <begin position="394"/>
        <end position="630"/>
    </location>
</feature>
<evidence type="ECO:0000313" key="9">
    <source>
        <dbReference type="Proteomes" id="UP000295793"/>
    </source>
</evidence>
<feature type="transmembrane region" description="Helical" evidence="5">
    <location>
        <begin position="9"/>
        <end position="29"/>
    </location>
</feature>
<dbReference type="AlphaFoldDB" id="A0A4R3I6M6"/>
<dbReference type="PROSITE" id="PS50111">
    <property type="entry name" value="CHEMOTAXIS_TRANSDUC_2"/>
    <property type="match status" value="1"/>
</dbReference>
<keyword evidence="9" id="KW-1185">Reference proteome</keyword>
<keyword evidence="5" id="KW-0472">Membrane</keyword>
<keyword evidence="5" id="KW-1133">Transmembrane helix</keyword>
<reference evidence="8 9" key="1">
    <citation type="submission" date="2019-03" db="EMBL/GenBank/DDBJ databases">
        <title>Genomic Encyclopedia of Archaeal and Bacterial Type Strains, Phase II (KMG-II): from individual species to whole genera.</title>
        <authorList>
            <person name="Goeker M."/>
        </authorList>
    </citation>
    <scope>NUCLEOTIDE SEQUENCE [LARGE SCALE GENOMIC DNA]</scope>
    <source>
        <strain evidence="8 9">DSM 15388</strain>
    </source>
</reference>
<dbReference type="GO" id="GO:0016020">
    <property type="term" value="C:membrane"/>
    <property type="evidence" value="ECO:0007669"/>
    <property type="project" value="UniProtKB-SubCell"/>
</dbReference>
<feature type="domain" description="HAMP" evidence="7">
    <location>
        <begin position="337"/>
        <end position="389"/>
    </location>
</feature>
<dbReference type="CDD" id="cd06225">
    <property type="entry name" value="HAMP"/>
    <property type="match status" value="1"/>
</dbReference>
<gene>
    <name evidence="8" type="ORF">BCF53_108201</name>
</gene>
<evidence type="ECO:0000259" key="7">
    <source>
        <dbReference type="PROSITE" id="PS50885"/>
    </source>
</evidence>
<proteinExistence type="inferred from homology"/>
<evidence type="ECO:0000256" key="4">
    <source>
        <dbReference type="PROSITE-ProRule" id="PRU00284"/>
    </source>
</evidence>
<organism evidence="8 9">
    <name type="scientific">Reinekea marinisedimentorum</name>
    <dbReference type="NCBI Taxonomy" id="230495"/>
    <lineage>
        <taxon>Bacteria</taxon>
        <taxon>Pseudomonadati</taxon>
        <taxon>Pseudomonadota</taxon>
        <taxon>Gammaproteobacteria</taxon>
        <taxon>Oceanospirillales</taxon>
        <taxon>Saccharospirillaceae</taxon>
        <taxon>Reinekea</taxon>
    </lineage>
</organism>
<dbReference type="InterPro" id="IPR004090">
    <property type="entry name" value="Chemotax_Me-accpt_rcpt"/>
</dbReference>
<evidence type="ECO:0000256" key="5">
    <source>
        <dbReference type="SAM" id="Phobius"/>
    </source>
</evidence>
<dbReference type="GO" id="GO:0004888">
    <property type="term" value="F:transmembrane signaling receptor activity"/>
    <property type="evidence" value="ECO:0007669"/>
    <property type="project" value="InterPro"/>
</dbReference>
<dbReference type="PANTHER" id="PTHR32089">
    <property type="entry name" value="METHYL-ACCEPTING CHEMOTAXIS PROTEIN MCPB"/>
    <property type="match status" value="1"/>
</dbReference>
<protein>
    <submittedName>
        <fullName evidence="8">Methyl-accepting chemotaxis protein</fullName>
    </submittedName>
</protein>
<comment type="subcellular location">
    <subcellularLocation>
        <location evidence="1">Membrane</location>
    </subcellularLocation>
</comment>
<accession>A0A4R3I6M6</accession>
<dbReference type="PROSITE" id="PS50885">
    <property type="entry name" value="HAMP"/>
    <property type="match status" value="1"/>
</dbReference>
<keyword evidence="2 4" id="KW-0807">Transducer</keyword>
<dbReference type="GO" id="GO:0007165">
    <property type="term" value="P:signal transduction"/>
    <property type="evidence" value="ECO:0007669"/>
    <property type="project" value="UniProtKB-KW"/>
</dbReference>
<dbReference type="Gene3D" id="1.10.287.950">
    <property type="entry name" value="Methyl-accepting chemotaxis protein"/>
    <property type="match status" value="1"/>
</dbReference>
<dbReference type="EMBL" id="SLZR01000008">
    <property type="protein sequence ID" value="TCS40832.1"/>
    <property type="molecule type" value="Genomic_DNA"/>
</dbReference>
<dbReference type="SMART" id="SM00283">
    <property type="entry name" value="MA"/>
    <property type="match status" value="1"/>
</dbReference>
<dbReference type="FunFam" id="1.10.287.950:FF:000001">
    <property type="entry name" value="Methyl-accepting chemotaxis sensory transducer"/>
    <property type="match status" value="1"/>
</dbReference>
<feature type="transmembrane region" description="Helical" evidence="5">
    <location>
        <begin position="314"/>
        <end position="339"/>
    </location>
</feature>
<dbReference type="RefSeq" id="WP_132701796.1">
    <property type="nucleotide sequence ID" value="NZ_SLZR01000008.1"/>
</dbReference>
<evidence type="ECO:0000256" key="2">
    <source>
        <dbReference type="ARBA" id="ARBA00023224"/>
    </source>
</evidence>
<evidence type="ECO:0000256" key="1">
    <source>
        <dbReference type="ARBA" id="ARBA00004370"/>
    </source>
</evidence>
<dbReference type="CDD" id="cd11386">
    <property type="entry name" value="MCP_signal"/>
    <property type="match status" value="1"/>
</dbReference>
<comment type="similarity">
    <text evidence="3">Belongs to the methyl-accepting chemotaxis (MCP) protein family.</text>
</comment>
<dbReference type="InterPro" id="IPR003660">
    <property type="entry name" value="HAMP_dom"/>
</dbReference>
<dbReference type="GO" id="GO:0006935">
    <property type="term" value="P:chemotaxis"/>
    <property type="evidence" value="ECO:0007669"/>
    <property type="project" value="InterPro"/>
</dbReference>
<dbReference type="OrthoDB" id="5693655at2"/>
<dbReference type="Proteomes" id="UP000295793">
    <property type="component" value="Unassembled WGS sequence"/>
</dbReference>
<dbReference type="SUPFAM" id="SSF58104">
    <property type="entry name" value="Methyl-accepting chemotaxis protein (MCP) signaling domain"/>
    <property type="match status" value="1"/>
</dbReference>
<dbReference type="PANTHER" id="PTHR32089:SF70">
    <property type="entry name" value="ENERGY TAXIS MODULATING METHYL ACCEPTING SENSORY TRANSDUCER"/>
    <property type="match status" value="1"/>
</dbReference>
<dbReference type="Pfam" id="PF00672">
    <property type="entry name" value="HAMP"/>
    <property type="match status" value="1"/>
</dbReference>